<dbReference type="InterPro" id="IPR027417">
    <property type="entry name" value="P-loop_NTPase"/>
</dbReference>
<dbReference type="GO" id="GO:0015630">
    <property type="term" value="C:microtubule cytoskeleton"/>
    <property type="evidence" value="ECO:0007669"/>
    <property type="project" value="TreeGrafter"/>
</dbReference>
<keyword evidence="10" id="KW-1185">Reference proteome</keyword>
<dbReference type="GO" id="GO:0007018">
    <property type="term" value="P:microtubule-based movement"/>
    <property type="evidence" value="ECO:0007669"/>
    <property type="project" value="InterPro"/>
</dbReference>
<dbReference type="GO" id="GO:0008017">
    <property type="term" value="F:microtubule binding"/>
    <property type="evidence" value="ECO:0007669"/>
    <property type="project" value="InterPro"/>
</dbReference>
<keyword evidence="2 5" id="KW-0547">Nucleotide-binding</keyword>
<evidence type="ECO:0000259" key="8">
    <source>
        <dbReference type="PROSITE" id="PS50067"/>
    </source>
</evidence>
<dbReference type="GO" id="GO:0005524">
    <property type="term" value="F:ATP binding"/>
    <property type="evidence" value="ECO:0007669"/>
    <property type="project" value="UniProtKB-UniRule"/>
</dbReference>
<dbReference type="Pfam" id="PF00225">
    <property type="entry name" value="Kinesin"/>
    <property type="match status" value="2"/>
</dbReference>
<dbReference type="GeneTree" id="ENSGT00940000162166"/>
<feature type="domain" description="Kinesin motor" evidence="8">
    <location>
        <begin position="173"/>
        <end position="594"/>
    </location>
</feature>
<evidence type="ECO:0000313" key="10">
    <source>
        <dbReference type="Proteomes" id="UP000694546"/>
    </source>
</evidence>
<reference evidence="9" key="1">
    <citation type="submission" date="2025-08" db="UniProtKB">
        <authorList>
            <consortium name="Ensembl"/>
        </authorList>
    </citation>
    <scope>IDENTIFICATION</scope>
</reference>
<evidence type="ECO:0000256" key="7">
    <source>
        <dbReference type="SAM" id="MobiDB-lite"/>
    </source>
</evidence>
<feature type="compositionally biased region" description="Low complexity" evidence="7">
    <location>
        <begin position="460"/>
        <end position="478"/>
    </location>
</feature>
<keyword evidence="6" id="KW-0175">Coiled coil</keyword>
<dbReference type="SMART" id="SM00129">
    <property type="entry name" value="KISc"/>
    <property type="match status" value="1"/>
</dbReference>
<dbReference type="Gene3D" id="3.40.850.10">
    <property type="entry name" value="Kinesin motor domain"/>
    <property type="match status" value="1"/>
</dbReference>
<feature type="coiled-coil region" evidence="6">
    <location>
        <begin position="15"/>
        <end position="42"/>
    </location>
</feature>
<dbReference type="PANTHER" id="PTHR47972:SF63">
    <property type="entry name" value="KINESIN FAMILY MEMBER 25"/>
    <property type="match status" value="1"/>
</dbReference>
<accession>A0A8C5AHM7</accession>
<feature type="region of interest" description="Disordered" evidence="7">
    <location>
        <begin position="448"/>
        <end position="487"/>
    </location>
</feature>
<evidence type="ECO:0000256" key="3">
    <source>
        <dbReference type="ARBA" id="ARBA00022840"/>
    </source>
</evidence>
<feature type="region of interest" description="Disordered" evidence="7">
    <location>
        <begin position="271"/>
        <end position="300"/>
    </location>
</feature>
<evidence type="ECO:0000256" key="6">
    <source>
        <dbReference type="SAM" id="Coils"/>
    </source>
</evidence>
<comment type="similarity">
    <text evidence="5">Belongs to the TRAFAC class myosin-kinesin ATPase superfamily. Kinesin family.</text>
</comment>
<proteinExistence type="inferred from homology"/>
<dbReference type="InterPro" id="IPR027640">
    <property type="entry name" value="Kinesin-like_fam"/>
</dbReference>
<comment type="subcellular location">
    <subcellularLocation>
        <location evidence="1">Cytoplasm</location>
        <location evidence="1">Cytoskeleton</location>
    </subcellularLocation>
</comment>
<dbReference type="Proteomes" id="UP000694546">
    <property type="component" value="Chromosome 21"/>
</dbReference>
<keyword evidence="3 5" id="KW-0067">ATP-binding</keyword>
<name>A0A8C5AHM7_GADMO</name>
<evidence type="ECO:0000256" key="1">
    <source>
        <dbReference type="ARBA" id="ARBA00004245"/>
    </source>
</evidence>
<dbReference type="InterPro" id="IPR001752">
    <property type="entry name" value="Kinesin_motor_dom"/>
</dbReference>
<feature type="binding site" evidence="5">
    <location>
        <begin position="266"/>
        <end position="273"/>
    </location>
    <ligand>
        <name>ATP</name>
        <dbReference type="ChEBI" id="CHEBI:30616"/>
    </ligand>
</feature>
<dbReference type="PRINTS" id="PR00380">
    <property type="entry name" value="KINESINHEAVY"/>
</dbReference>
<organism evidence="9 10">
    <name type="scientific">Gadus morhua</name>
    <name type="common">Atlantic cod</name>
    <dbReference type="NCBI Taxonomy" id="8049"/>
    <lineage>
        <taxon>Eukaryota</taxon>
        <taxon>Metazoa</taxon>
        <taxon>Chordata</taxon>
        <taxon>Craniata</taxon>
        <taxon>Vertebrata</taxon>
        <taxon>Euteleostomi</taxon>
        <taxon>Actinopterygii</taxon>
        <taxon>Neopterygii</taxon>
        <taxon>Teleostei</taxon>
        <taxon>Neoteleostei</taxon>
        <taxon>Acanthomorphata</taxon>
        <taxon>Zeiogadaria</taxon>
        <taxon>Gadariae</taxon>
        <taxon>Gadiformes</taxon>
        <taxon>Gadoidei</taxon>
        <taxon>Gadidae</taxon>
        <taxon>Gadus</taxon>
    </lineage>
</organism>
<dbReference type="GO" id="GO:0003777">
    <property type="term" value="F:microtubule motor activity"/>
    <property type="evidence" value="ECO:0007669"/>
    <property type="project" value="InterPro"/>
</dbReference>
<dbReference type="PANTHER" id="PTHR47972">
    <property type="entry name" value="KINESIN-LIKE PROTEIN KLP-3"/>
    <property type="match status" value="1"/>
</dbReference>
<keyword evidence="4" id="KW-0206">Cytoskeleton</keyword>
<evidence type="ECO:0000313" key="9">
    <source>
        <dbReference type="Ensembl" id="ENSGMOP00000030878.1"/>
    </source>
</evidence>
<keyword evidence="5" id="KW-0505">Motor protein</keyword>
<dbReference type="OrthoDB" id="3176171at2759"/>
<protein>
    <recommendedName>
        <fullName evidence="8">Kinesin motor domain-containing protein</fullName>
    </recommendedName>
</protein>
<evidence type="ECO:0000256" key="5">
    <source>
        <dbReference type="PROSITE-ProRule" id="PRU00283"/>
    </source>
</evidence>
<dbReference type="AlphaFoldDB" id="A0A8C5AHM7"/>
<dbReference type="OMA" id="CIGMSGV"/>
<gene>
    <name evidence="9" type="primary">kif25</name>
</gene>
<dbReference type="SUPFAM" id="SSF52540">
    <property type="entry name" value="P-loop containing nucleoside triphosphate hydrolases"/>
    <property type="match status" value="1"/>
</dbReference>
<feature type="coiled-coil region" evidence="6">
    <location>
        <begin position="103"/>
        <end position="159"/>
    </location>
</feature>
<reference evidence="9" key="2">
    <citation type="submission" date="2025-09" db="UniProtKB">
        <authorList>
            <consortium name="Ensembl"/>
        </authorList>
    </citation>
    <scope>IDENTIFICATION</scope>
</reference>
<dbReference type="PROSITE" id="PS50067">
    <property type="entry name" value="KINESIN_MOTOR_2"/>
    <property type="match status" value="1"/>
</dbReference>
<evidence type="ECO:0000256" key="4">
    <source>
        <dbReference type="ARBA" id="ARBA00023212"/>
    </source>
</evidence>
<sequence>MSLFINQDQNFAHQVHLLEHKLRSKEERILELETEKAILHLRLAECLGRLRRGHEGEAKAKTLLHHQREAQSITQLTLGKLLAEVQNLKQVLSEIFAVYANGVAELEGQSKQILEKLDGARATLNSCHGDDLQSLQSHMAALERDLVEEKERCRAEKQRRREIHNTLVELRGNIRVHCRVRPVLPLDQVQSCSSQSRVISSEEVIHVSEDTVLVNCIQNGNPAINKVFEFERVHGPEDSQNVVFEEVKPLLTSLLDGYNVCIMAYGQTGSGKTHTMMGSQGPPGSPQPGTPQGVSSPGDQQGIIPQAAVELFRLISGKPSESHVVEVSVVEVYNNEVFDLLSLDGEGGAPGQRRDVITTASGPSEVPFLTYECVKSAPEVMQLVWAVVKLRARCPTLVHAHSSRSHLVVTLTVSSNSPHALALARRLKSAKQELQRCPRTDFWSPRCRRANGAPRHASADHSAATASPSSSFSFPGHSQCPSPRPSRAQGLFRTRLQLVDLAGSECVGMSGVTGAALWETSCINRSLCALSDVLGALAEQRPHVPYRNSKLTHLLQDAIGGDAKLLVMLCISPAQRFISESLQSLGFGSRARQFHKQVSHRKNNNLKQK</sequence>
<dbReference type="Ensembl" id="ENSGMOT00000059161.1">
    <property type="protein sequence ID" value="ENSGMOP00000030878.1"/>
    <property type="gene ID" value="ENSGMOG00000024292.1"/>
</dbReference>
<evidence type="ECO:0000256" key="2">
    <source>
        <dbReference type="ARBA" id="ARBA00022741"/>
    </source>
</evidence>
<dbReference type="InterPro" id="IPR036961">
    <property type="entry name" value="Kinesin_motor_dom_sf"/>
</dbReference>
<keyword evidence="4" id="KW-0963">Cytoplasm</keyword>